<dbReference type="RefSeq" id="WP_096366561.1">
    <property type="nucleotide sequence ID" value="NZ_AP018052.1"/>
</dbReference>
<dbReference type="AlphaFoldDB" id="A0A1Z4VSN2"/>
<gene>
    <name evidence="2" type="ORF">FOKN1_2095</name>
</gene>
<evidence type="ECO:0000313" key="2">
    <source>
        <dbReference type="EMBL" id="BAZ94475.1"/>
    </source>
</evidence>
<keyword evidence="3" id="KW-1185">Reference proteome</keyword>
<evidence type="ECO:0000256" key="1">
    <source>
        <dbReference type="SAM" id="Phobius"/>
    </source>
</evidence>
<reference evidence="2 3" key="1">
    <citation type="submission" date="2017-05" db="EMBL/GenBank/DDBJ databases">
        <title>Thiocyanate degradation by Thiohalobacter thiocyanaticus FOKN1.</title>
        <authorList>
            <person name="Oshiki M."/>
            <person name="Fukushima T."/>
            <person name="Kawano S."/>
            <person name="Nakagawa J."/>
        </authorList>
    </citation>
    <scope>NUCLEOTIDE SEQUENCE [LARGE SCALE GENOMIC DNA]</scope>
    <source>
        <strain evidence="2 3">FOKN1</strain>
    </source>
</reference>
<proteinExistence type="predicted"/>
<organism evidence="2 3">
    <name type="scientific">Thiohalobacter thiocyanaticus</name>
    <dbReference type="NCBI Taxonomy" id="585455"/>
    <lineage>
        <taxon>Bacteria</taxon>
        <taxon>Pseudomonadati</taxon>
        <taxon>Pseudomonadota</taxon>
        <taxon>Gammaproteobacteria</taxon>
        <taxon>Thiohalobacterales</taxon>
        <taxon>Thiohalobacteraceae</taxon>
        <taxon>Thiohalobacter</taxon>
    </lineage>
</organism>
<feature type="transmembrane region" description="Helical" evidence="1">
    <location>
        <begin position="9"/>
        <end position="28"/>
    </location>
</feature>
<name>A0A1Z4VSN2_9GAMM</name>
<keyword evidence="1" id="KW-0812">Transmembrane</keyword>
<accession>A0A1Z4VSN2</accession>
<sequence>MSALNNKNLIYGGAAGLAIVLAGGYFYASAKGVEAFEDFLYDKDLTDAIRYDDASYSPLSDSIALKGVDLNIVVMEFGDQQQRITGRLDRVKIAGARDENRKLISFSGYELVTDPDPTRIQENMLYQMLAEPLKLARTLGIKETRLDGAVGYAYERDDEKLTLTVELDAENLARNAIELRLQRTRPLFEIDPEKQIQAAIFAPQQLLAEFGRIELVGARAGLEDYGAFERMARLSALGSYNYATALNEEEVPFEAMKAGMHVGVNPQMKQQVTEGDLDEDSIKALQGFIEKGGNLEIEVETKRPVRLADLIKNDKLHRDISIEIDD</sequence>
<dbReference type="EMBL" id="AP018052">
    <property type="protein sequence ID" value="BAZ94475.1"/>
    <property type="molecule type" value="Genomic_DNA"/>
</dbReference>
<keyword evidence="1" id="KW-1133">Transmembrane helix</keyword>
<evidence type="ECO:0000313" key="3">
    <source>
        <dbReference type="Proteomes" id="UP000218765"/>
    </source>
</evidence>
<protein>
    <submittedName>
        <fullName evidence="2">Uncharacterized protein</fullName>
    </submittedName>
</protein>
<keyword evidence="1" id="KW-0472">Membrane</keyword>
<dbReference type="Proteomes" id="UP000218765">
    <property type="component" value="Chromosome"/>
</dbReference>
<dbReference type="KEGG" id="ttc:FOKN1_2095"/>